<dbReference type="Pfam" id="PF11823">
    <property type="entry name" value="Se_S_carrier"/>
    <property type="match status" value="1"/>
</dbReference>
<reference evidence="2 3" key="1">
    <citation type="submission" date="2019-05" db="EMBL/GenBank/DDBJ databases">
        <authorList>
            <consortium name="Pathogen Informatics"/>
        </authorList>
    </citation>
    <scope>NUCLEOTIDE SEQUENCE [LARGE SCALE GENOMIC DNA]</scope>
    <source>
        <strain evidence="2 3">NCTC503</strain>
    </source>
</reference>
<dbReference type="EMBL" id="LR590481">
    <property type="protein sequence ID" value="VTQ83243.1"/>
    <property type="molecule type" value="Genomic_DNA"/>
</dbReference>
<dbReference type="OrthoDB" id="3192849at2"/>
<dbReference type="InterPro" id="IPR021778">
    <property type="entry name" value="Se/S_carrier-like"/>
</dbReference>
<feature type="domain" description="Putative Se/S carrier protein-like" evidence="1">
    <location>
        <begin position="2"/>
        <end position="53"/>
    </location>
</feature>
<evidence type="ECO:0000313" key="2">
    <source>
        <dbReference type="EMBL" id="VTQ83243.1"/>
    </source>
</evidence>
<gene>
    <name evidence="2" type="ORF">NCTC503_00314</name>
</gene>
<sequence length="78" mass="8872">MEYIATFFTNSGAIKFNRYLNSLDVKNQAMPVPRKITSNCGIGVKFSYSDELENILIDDVETVFSINNGEYNCVYSEE</sequence>
<proteinExistence type="predicted"/>
<name>A0A4U9R059_HATHI</name>
<dbReference type="Proteomes" id="UP000308489">
    <property type="component" value="Chromosome 1"/>
</dbReference>
<evidence type="ECO:0000313" key="3">
    <source>
        <dbReference type="Proteomes" id="UP000308489"/>
    </source>
</evidence>
<dbReference type="RefSeq" id="WP_138209131.1">
    <property type="nucleotide sequence ID" value="NZ_CBCRUQ010000015.1"/>
</dbReference>
<dbReference type="AlphaFoldDB" id="A0A4U9R059"/>
<organism evidence="2 3">
    <name type="scientific">Hathewaya histolytica</name>
    <name type="common">Clostridium histolyticum</name>
    <dbReference type="NCBI Taxonomy" id="1498"/>
    <lineage>
        <taxon>Bacteria</taxon>
        <taxon>Bacillati</taxon>
        <taxon>Bacillota</taxon>
        <taxon>Clostridia</taxon>
        <taxon>Eubacteriales</taxon>
        <taxon>Clostridiaceae</taxon>
        <taxon>Hathewaya</taxon>
    </lineage>
</organism>
<dbReference type="KEGG" id="hhw:NCTC503_00314"/>
<protein>
    <submittedName>
        <fullName evidence="2">Protein of uncharacterized function (DUF3343)</fullName>
    </submittedName>
</protein>
<keyword evidence="3" id="KW-1185">Reference proteome</keyword>
<accession>A0A4U9R059</accession>
<evidence type="ECO:0000259" key="1">
    <source>
        <dbReference type="Pfam" id="PF11823"/>
    </source>
</evidence>